<dbReference type="eggNOG" id="ENOG5033XKX">
    <property type="taxonomic scope" value="Bacteria"/>
</dbReference>
<feature type="transmembrane region" description="Helical" evidence="2">
    <location>
        <begin position="148"/>
        <end position="171"/>
    </location>
</feature>
<dbReference type="AlphaFoldDB" id="A0A0H3ECU6"/>
<name>A0A0H3ECU6_BIFBP</name>
<feature type="region of interest" description="Disordered" evidence="1">
    <location>
        <begin position="1"/>
        <end position="145"/>
    </location>
</feature>
<accession>A0A0H3ECU6</accession>
<dbReference type="HOGENOM" id="CLU_039709_0_0_11"/>
<protein>
    <submittedName>
        <fullName evidence="3">Uncharacterized protein</fullName>
    </submittedName>
</protein>
<feature type="compositionally biased region" description="Polar residues" evidence="1">
    <location>
        <begin position="23"/>
        <end position="68"/>
    </location>
</feature>
<dbReference type="PATRIC" id="fig|702459.3.peg.1054"/>
<keyword evidence="2" id="KW-1133">Transmembrane helix</keyword>
<organism evidence="3 4">
    <name type="scientific">Bifidobacterium bifidum (strain PRL2010)</name>
    <dbReference type="NCBI Taxonomy" id="702459"/>
    <lineage>
        <taxon>Bacteria</taxon>
        <taxon>Bacillati</taxon>
        <taxon>Actinomycetota</taxon>
        <taxon>Actinomycetes</taxon>
        <taxon>Bifidobacteriales</taxon>
        <taxon>Bifidobacteriaceae</taxon>
        <taxon>Bifidobacterium</taxon>
    </lineage>
</organism>
<evidence type="ECO:0000256" key="2">
    <source>
        <dbReference type="SAM" id="Phobius"/>
    </source>
</evidence>
<dbReference type="Proteomes" id="UP000002312">
    <property type="component" value="Chromosome"/>
</dbReference>
<evidence type="ECO:0000313" key="3">
    <source>
        <dbReference type="EMBL" id="ADP36090.1"/>
    </source>
</evidence>
<feature type="compositionally biased region" description="Low complexity" evidence="1">
    <location>
        <begin position="134"/>
        <end position="145"/>
    </location>
</feature>
<feature type="region of interest" description="Disordered" evidence="1">
    <location>
        <begin position="185"/>
        <end position="210"/>
    </location>
</feature>
<sequence length="521" mass="56449">MTEQQPQEPYGDPQYESYREGTPTESVPTISMPTESIPTTGASGPTGASRQRQAPQPHTPYGFSSATRPPTSGPYAPGPFPPPEAHATQGSYEAPSPWSRTPNGASSSASSPFTTGQTNRQAHPPYQPYPMPPYQQYRPMQPPRKTGIGAGGITAIVAAVIVIPALLFIAVTARLMTVAKNHISQGANEPTNSYGNASPSDPNQADPEPTATVYRMDEWPGYESMVTYVTDKLDHYKDEILNNNTMFMSEYRIPDTQDGTDYMTGYMAALLGTVNEAKAAADETSEDPDALDAKIDSYRTTVDTLEARFKKGQALGVSMTVTGNDGKKYTVDGSKSITLRPTWDELEQRVAKASNSLGSGNAASAQKLVELADMKLSWDIDEGFRQCPAFAGTDDGDNKALTKSETFGFYCPATPNVIYGNRSMPDWNMTYAPAAGVRHELSHHAIHMRCGTIEPEAIMQNGVNRTEGVTNSYAVKYMGANRALIQQSIDYAASTGHKQYRMDAFTDRAAERIHSGQCNAG</sequence>
<reference evidence="3 4" key="1">
    <citation type="journal article" date="2010" name="Proc. Natl. Acad. Sci. U.S.A.">
        <title>Genome analysis of Bifidobacterium bifidum PRL2010 reveals metabolic pathways for host-derived glycan foraging.</title>
        <authorList>
            <person name="Turroni F."/>
            <person name="Bottacini F."/>
            <person name="Foroni E."/>
            <person name="Mulder I."/>
            <person name="Kim J.H."/>
            <person name="Zomer A."/>
            <person name="Sanchez B."/>
            <person name="Bidossi A."/>
            <person name="Ferrarini A."/>
            <person name="Giubellini V."/>
            <person name="Delledonne M."/>
            <person name="Henrissat B."/>
            <person name="Coutinho P."/>
            <person name="Oggioni M."/>
            <person name="Fitzgerald G.F."/>
            <person name="Mills D."/>
            <person name="Margolles A."/>
            <person name="Kelly D."/>
            <person name="van Sinderen D."/>
            <person name="Ventura M."/>
        </authorList>
    </citation>
    <scope>NUCLEOTIDE SEQUENCE [LARGE SCALE GENOMIC DNA]</scope>
    <source>
        <strain evidence="3 4">PRL2010</strain>
    </source>
</reference>
<dbReference type="KEGG" id="bbp:BBPR_1022"/>
<feature type="compositionally biased region" description="Polar residues" evidence="1">
    <location>
        <begin position="185"/>
        <end position="203"/>
    </location>
</feature>
<dbReference type="EMBL" id="CP001840">
    <property type="protein sequence ID" value="ADP36090.1"/>
    <property type="molecule type" value="Genomic_DNA"/>
</dbReference>
<evidence type="ECO:0000313" key="4">
    <source>
        <dbReference type="Proteomes" id="UP000002312"/>
    </source>
</evidence>
<keyword evidence="2" id="KW-0812">Transmembrane</keyword>
<dbReference type="OrthoDB" id="4991144at2"/>
<keyword evidence="2" id="KW-0472">Membrane</keyword>
<proteinExistence type="predicted"/>
<evidence type="ECO:0000256" key="1">
    <source>
        <dbReference type="SAM" id="MobiDB-lite"/>
    </source>
</evidence>
<gene>
    <name evidence="3" type="ordered locus">BBPR_1022</name>
</gene>
<feature type="compositionally biased region" description="Polar residues" evidence="1">
    <location>
        <begin position="98"/>
        <end position="121"/>
    </location>
</feature>